<evidence type="ECO:0000313" key="3">
    <source>
        <dbReference type="Proteomes" id="UP001321492"/>
    </source>
</evidence>
<dbReference type="PANTHER" id="PTHR43792">
    <property type="entry name" value="GNAT FAMILY, PUTATIVE (AFU_ORTHOLOGUE AFUA_3G00765)-RELATED-RELATED"/>
    <property type="match status" value="1"/>
</dbReference>
<dbReference type="Gene3D" id="3.40.630.30">
    <property type="match status" value="1"/>
</dbReference>
<dbReference type="Pfam" id="PF13302">
    <property type="entry name" value="Acetyltransf_3"/>
    <property type="match status" value="1"/>
</dbReference>
<dbReference type="PANTHER" id="PTHR43792:SF16">
    <property type="entry name" value="N-ACETYLTRANSFERASE DOMAIN-CONTAINING PROTEIN"/>
    <property type="match status" value="1"/>
</dbReference>
<dbReference type="PROSITE" id="PS51186">
    <property type="entry name" value="GNAT"/>
    <property type="match status" value="1"/>
</dbReference>
<dbReference type="Proteomes" id="UP001321492">
    <property type="component" value="Unassembled WGS sequence"/>
</dbReference>
<organism evidence="2 3">
    <name type="scientific">Chelatococcus albus</name>
    <dbReference type="NCBI Taxonomy" id="3047466"/>
    <lineage>
        <taxon>Bacteria</taxon>
        <taxon>Pseudomonadati</taxon>
        <taxon>Pseudomonadota</taxon>
        <taxon>Alphaproteobacteria</taxon>
        <taxon>Hyphomicrobiales</taxon>
        <taxon>Chelatococcaceae</taxon>
        <taxon>Chelatococcus</taxon>
    </lineage>
</organism>
<evidence type="ECO:0000313" key="2">
    <source>
        <dbReference type="EMBL" id="MDJ1159016.1"/>
    </source>
</evidence>
<protein>
    <submittedName>
        <fullName evidence="2">GNAT family N-acetyltransferase</fullName>
    </submittedName>
</protein>
<dbReference type="EMBL" id="JASJEV010000007">
    <property type="protein sequence ID" value="MDJ1159016.1"/>
    <property type="molecule type" value="Genomic_DNA"/>
</dbReference>
<comment type="caution">
    <text evidence="2">The sequence shown here is derived from an EMBL/GenBank/DDBJ whole genome shotgun (WGS) entry which is preliminary data.</text>
</comment>
<dbReference type="InterPro" id="IPR000182">
    <property type="entry name" value="GNAT_dom"/>
</dbReference>
<feature type="domain" description="N-acetyltransferase" evidence="1">
    <location>
        <begin position="19"/>
        <end position="181"/>
    </location>
</feature>
<name>A0ABT7AI05_9HYPH</name>
<proteinExistence type="predicted"/>
<dbReference type="SUPFAM" id="SSF55729">
    <property type="entry name" value="Acyl-CoA N-acyltransferases (Nat)"/>
    <property type="match status" value="1"/>
</dbReference>
<dbReference type="InterPro" id="IPR051531">
    <property type="entry name" value="N-acetyltransferase"/>
</dbReference>
<reference evidence="2 3" key="1">
    <citation type="submission" date="2023-05" db="EMBL/GenBank/DDBJ databases">
        <title>Chelatococcus sp. nov., a moderately thermophilic bacterium isolated from hot spring microbial mat.</title>
        <authorList>
            <person name="Hu C.-J."/>
            <person name="Li W.-J."/>
        </authorList>
    </citation>
    <scope>NUCLEOTIDE SEQUENCE [LARGE SCALE GENOMIC DNA]</scope>
    <source>
        <strain evidence="2 3">SYSU G07232</strain>
    </source>
</reference>
<gene>
    <name evidence="2" type="ORF">QNA08_12295</name>
</gene>
<accession>A0ABT7AI05</accession>
<dbReference type="RefSeq" id="WP_283741011.1">
    <property type="nucleotide sequence ID" value="NZ_JASJEV010000007.1"/>
</dbReference>
<dbReference type="InterPro" id="IPR016181">
    <property type="entry name" value="Acyl_CoA_acyltransferase"/>
</dbReference>
<sequence length="196" mass="21005">MAAATGPAGEAPRIETERLVLRGHEARDFEAVTALWGNPAVVAHIGGKPSTREESWARMLRYAGLWRLLGYGYWAVEEKGTGRFVGDVGFADFKRAITPSLEGTPEIGWVLAPAVHGRGYATEAVQGALGWSERHLAAPATACIVAPANRASLRVAQKCGYREIARTTYKESEVVMLRRERAGMGGAAPGSTPRCG</sequence>
<evidence type="ECO:0000259" key="1">
    <source>
        <dbReference type="PROSITE" id="PS51186"/>
    </source>
</evidence>
<keyword evidence="3" id="KW-1185">Reference proteome</keyword>